<reference evidence="8" key="1">
    <citation type="submission" date="2017-12" db="EMBL/GenBank/DDBJ databases">
        <title>Genomic analysis of Paracoccus sp. CBA4604.</title>
        <authorList>
            <person name="Roh S.W."/>
            <person name="Kim J.Y."/>
            <person name="Kim J.S."/>
        </authorList>
    </citation>
    <scope>NUCLEOTIDE SEQUENCE [LARGE SCALE GENOMIC DNA]</scope>
    <source>
        <strain evidence="8">CBA4604</strain>
    </source>
</reference>
<dbReference type="EMBL" id="CP025583">
    <property type="protein sequence ID" value="AUM73769.1"/>
    <property type="molecule type" value="Genomic_DNA"/>
</dbReference>
<evidence type="ECO:0000256" key="2">
    <source>
        <dbReference type="ARBA" id="ARBA00010961"/>
    </source>
</evidence>
<dbReference type="KEGG" id="paru:CYR75_05240"/>
<keyword evidence="4 6" id="KW-0238">DNA-binding</keyword>
<proteinExistence type="inferred from homology"/>
<name>A0A2K9MDP2_9RHOB</name>
<evidence type="ECO:0000256" key="4">
    <source>
        <dbReference type="ARBA" id="ARBA00023125"/>
    </source>
</evidence>
<protein>
    <recommendedName>
        <fullName evidence="6">Mutator family transposase</fullName>
    </recommendedName>
</protein>
<keyword evidence="6" id="KW-0814">Transposable element</keyword>
<evidence type="ECO:0000256" key="6">
    <source>
        <dbReference type="RuleBase" id="RU365089"/>
    </source>
</evidence>
<dbReference type="PANTHER" id="PTHR33217:SF9">
    <property type="entry name" value="MUTATOR FAMILY TRANSPOSASE"/>
    <property type="match status" value="1"/>
</dbReference>
<accession>A0A2K9MDP2</accession>
<dbReference type="AlphaFoldDB" id="A0A2K9MDP2"/>
<keyword evidence="8" id="KW-1185">Reference proteome</keyword>
<dbReference type="RefSeq" id="WP_101499123.1">
    <property type="nucleotide sequence ID" value="NZ_CP025583.1"/>
</dbReference>
<evidence type="ECO:0000256" key="5">
    <source>
        <dbReference type="ARBA" id="ARBA00023172"/>
    </source>
</evidence>
<dbReference type="OrthoDB" id="165209at2"/>
<evidence type="ECO:0000313" key="7">
    <source>
        <dbReference type="EMBL" id="AUM73769.1"/>
    </source>
</evidence>
<evidence type="ECO:0000256" key="1">
    <source>
        <dbReference type="ARBA" id="ARBA00002190"/>
    </source>
</evidence>
<dbReference type="GO" id="GO:0003677">
    <property type="term" value="F:DNA binding"/>
    <property type="evidence" value="ECO:0007669"/>
    <property type="project" value="UniProtKB-UniRule"/>
</dbReference>
<evidence type="ECO:0000313" key="8">
    <source>
        <dbReference type="Proteomes" id="UP000234882"/>
    </source>
</evidence>
<comment type="function">
    <text evidence="1 6">Required for the transposition of the insertion element.</text>
</comment>
<gene>
    <name evidence="7" type="ORF">CYR75_05240</name>
</gene>
<dbReference type="GO" id="GO:0004803">
    <property type="term" value="F:transposase activity"/>
    <property type="evidence" value="ECO:0007669"/>
    <property type="project" value="UniProtKB-UniRule"/>
</dbReference>
<dbReference type="InterPro" id="IPR001207">
    <property type="entry name" value="Transposase_mutator"/>
</dbReference>
<organism evidence="7 8">
    <name type="scientific">Paracoccus jeotgali</name>
    <dbReference type="NCBI Taxonomy" id="2065379"/>
    <lineage>
        <taxon>Bacteria</taxon>
        <taxon>Pseudomonadati</taxon>
        <taxon>Pseudomonadota</taxon>
        <taxon>Alphaproteobacteria</taxon>
        <taxon>Rhodobacterales</taxon>
        <taxon>Paracoccaceae</taxon>
        <taxon>Paracoccus</taxon>
    </lineage>
</organism>
<keyword evidence="5 6" id="KW-0233">DNA recombination</keyword>
<dbReference type="Pfam" id="PF00872">
    <property type="entry name" value="Transposase_mut"/>
    <property type="match status" value="1"/>
</dbReference>
<keyword evidence="3 6" id="KW-0815">Transposition</keyword>
<dbReference type="PANTHER" id="PTHR33217">
    <property type="entry name" value="TRANSPOSASE FOR INSERTION SEQUENCE ELEMENT IS1081"/>
    <property type="match status" value="1"/>
</dbReference>
<dbReference type="GO" id="GO:0006313">
    <property type="term" value="P:DNA transposition"/>
    <property type="evidence" value="ECO:0007669"/>
    <property type="project" value="UniProtKB-UniRule"/>
</dbReference>
<sequence length="185" mass="20676">MAEAAVNRALGLWLPARGGEGRSRREQHCWVHKTANFLNALPKSMHGEAKKDLHAIYQAEGRADAEAACHRFAAKYGPKYDKAVTCLTKARTASLAFYDFPAEHWKHVRSSSPVESTFATGRLRTEKTKGCLSRETTFAMVFKLGKSAERHWRRLDGDNRLGQLVEGVRFRDGEFVQDAEAQAAA</sequence>
<dbReference type="Proteomes" id="UP000234882">
    <property type="component" value="Chromosome"/>
</dbReference>
<comment type="similarity">
    <text evidence="2 6">Belongs to the transposase mutator family.</text>
</comment>
<evidence type="ECO:0000256" key="3">
    <source>
        <dbReference type="ARBA" id="ARBA00022578"/>
    </source>
</evidence>